<proteinExistence type="predicted"/>
<feature type="transmembrane region" description="Helical" evidence="6">
    <location>
        <begin position="21"/>
        <end position="42"/>
    </location>
</feature>
<dbReference type="InterPro" id="IPR003838">
    <property type="entry name" value="ABC3_permease_C"/>
</dbReference>
<dbReference type="EMBL" id="QSGO01000009">
    <property type="protein sequence ID" value="RHB34447.1"/>
    <property type="molecule type" value="Genomic_DNA"/>
</dbReference>
<dbReference type="AlphaFoldDB" id="A0A413VLE7"/>
<organism evidence="9 10">
    <name type="scientific">Bacteroides nordii</name>
    <dbReference type="NCBI Taxonomy" id="291645"/>
    <lineage>
        <taxon>Bacteria</taxon>
        <taxon>Pseudomonadati</taxon>
        <taxon>Bacteroidota</taxon>
        <taxon>Bacteroidia</taxon>
        <taxon>Bacteroidales</taxon>
        <taxon>Bacteroidaceae</taxon>
        <taxon>Bacteroides</taxon>
    </lineage>
</organism>
<feature type="domain" description="ABC3 transporter permease C-terminal" evidence="7">
    <location>
        <begin position="655"/>
        <end position="770"/>
    </location>
</feature>
<sequence>MMIRHYIKIAFRNSLKHKTQNIITIFCLSIGILCFSIVYYYVNQYMRNPYSELPHYHQMASLKVINTTTGNHSSLKKATIAQLEQQPLSGIDLLALSQYGYNEREVIVINEEGKENIYQSRYTFVNSEYFIYLGVHSIYTHHLPTLNKGEVILSESYARQLFGKKNPIGNKLTFAKYPTENTETVYYTIKDVIPDFGYIQNDYDSNSNLFFSYLDAPDWLSLEAKVLINKNQTFNQVDKALENRIVFQQDDTLHFKTIPLYKRYEIDKGKFVAMLSLLLIASLILTAGLINFLKFTIQSFYNRIRELGLRKCLGSSYSELFRMLSCEVLLILLLSFLLTLAFSESIIPYLYHYLPLSYQKYIYIDIQQLNLMELGIFIFVLLLCMIIAAISVIKTRYISIRQSISGRKQGKHVFRNLMMGVQLIICFFFTGMTFGILQLTNSMRSAMYTPVSSTEYKKRLQLELSGITLLPHAKEIHQQLKSLPNVLETVIISYNSYMNYETRNQVKLYGKVTGADSNYLSFFNIPLLKGEMPKKDEEDVVYISENLDRIMQKDSAQSTITIHSKTYRIAGVYKAAPYEKLNPKYMEFSVYIPTTLGGNICLRVVPGTQKEVKKEIEKICRRYAPETIPLNITTMYQSRNTAETGPIDMACDIAIFLSAISLLIAVLSIYSAISLDTEGRQKEIAIRKITGATPRTIGLLFGRLYILLLTIGFGVAFPLVYYIFHTIMGNDLKDFSINFYRIGACSLVCISMVILITIGYKIYRIMKLNPAEVIKSE</sequence>
<dbReference type="InterPro" id="IPR025857">
    <property type="entry name" value="MacB_PCD"/>
</dbReference>
<evidence type="ECO:0000256" key="1">
    <source>
        <dbReference type="ARBA" id="ARBA00004651"/>
    </source>
</evidence>
<evidence type="ECO:0000256" key="4">
    <source>
        <dbReference type="ARBA" id="ARBA00022989"/>
    </source>
</evidence>
<gene>
    <name evidence="9" type="ORF">DW888_12990</name>
</gene>
<feature type="transmembrane region" description="Helical" evidence="6">
    <location>
        <begin position="704"/>
        <end position="724"/>
    </location>
</feature>
<dbReference type="InterPro" id="IPR050250">
    <property type="entry name" value="Macrolide_Exporter_MacB"/>
</dbReference>
<feature type="transmembrane region" description="Helical" evidence="6">
    <location>
        <begin position="328"/>
        <end position="351"/>
    </location>
</feature>
<accession>A0A413VLE7</accession>
<comment type="caution">
    <text evidence="9">The sequence shown here is derived from an EMBL/GenBank/DDBJ whole genome shotgun (WGS) entry which is preliminary data.</text>
</comment>
<evidence type="ECO:0008006" key="11">
    <source>
        <dbReference type="Google" id="ProtNLM"/>
    </source>
</evidence>
<evidence type="ECO:0000256" key="2">
    <source>
        <dbReference type="ARBA" id="ARBA00022475"/>
    </source>
</evidence>
<keyword evidence="3 6" id="KW-0812">Transmembrane</keyword>
<evidence type="ECO:0000259" key="7">
    <source>
        <dbReference type="Pfam" id="PF02687"/>
    </source>
</evidence>
<comment type="subcellular location">
    <subcellularLocation>
        <location evidence="1">Cell membrane</location>
        <topology evidence="1">Multi-pass membrane protein</topology>
    </subcellularLocation>
</comment>
<evidence type="ECO:0000313" key="10">
    <source>
        <dbReference type="Proteomes" id="UP000284379"/>
    </source>
</evidence>
<reference evidence="9 10" key="1">
    <citation type="submission" date="2018-08" db="EMBL/GenBank/DDBJ databases">
        <title>A genome reference for cultivated species of the human gut microbiota.</title>
        <authorList>
            <person name="Zou Y."/>
            <person name="Xue W."/>
            <person name="Luo G."/>
        </authorList>
    </citation>
    <scope>NUCLEOTIDE SEQUENCE [LARGE SCALE GENOMIC DNA]</scope>
    <source>
        <strain evidence="9 10">AM40-30BH</strain>
    </source>
</reference>
<keyword evidence="5 6" id="KW-0472">Membrane</keyword>
<evidence type="ECO:0000259" key="8">
    <source>
        <dbReference type="Pfam" id="PF12704"/>
    </source>
</evidence>
<dbReference type="GO" id="GO:0005886">
    <property type="term" value="C:plasma membrane"/>
    <property type="evidence" value="ECO:0007669"/>
    <property type="project" value="UniProtKB-SubCell"/>
</dbReference>
<dbReference type="Pfam" id="PF02687">
    <property type="entry name" value="FtsX"/>
    <property type="match status" value="2"/>
</dbReference>
<feature type="transmembrane region" description="Helical" evidence="6">
    <location>
        <begin position="653"/>
        <end position="673"/>
    </location>
</feature>
<dbReference type="RefSeq" id="WP_122201720.1">
    <property type="nucleotide sequence ID" value="NZ_CABJFV010000009.1"/>
</dbReference>
<feature type="transmembrane region" description="Helical" evidence="6">
    <location>
        <begin position="271"/>
        <end position="293"/>
    </location>
</feature>
<evidence type="ECO:0000256" key="6">
    <source>
        <dbReference type="SAM" id="Phobius"/>
    </source>
</evidence>
<feature type="transmembrane region" description="Helical" evidence="6">
    <location>
        <begin position="413"/>
        <end position="437"/>
    </location>
</feature>
<dbReference type="GO" id="GO:0022857">
    <property type="term" value="F:transmembrane transporter activity"/>
    <property type="evidence" value="ECO:0007669"/>
    <property type="project" value="TreeGrafter"/>
</dbReference>
<feature type="domain" description="MacB-like periplasmic core" evidence="8">
    <location>
        <begin position="22"/>
        <end position="242"/>
    </location>
</feature>
<evidence type="ECO:0000256" key="3">
    <source>
        <dbReference type="ARBA" id="ARBA00022692"/>
    </source>
</evidence>
<dbReference type="Proteomes" id="UP000284379">
    <property type="component" value="Unassembled WGS sequence"/>
</dbReference>
<dbReference type="PANTHER" id="PTHR30572">
    <property type="entry name" value="MEMBRANE COMPONENT OF TRANSPORTER-RELATED"/>
    <property type="match status" value="1"/>
</dbReference>
<feature type="domain" description="ABC3 transporter permease C-terminal" evidence="7">
    <location>
        <begin position="279"/>
        <end position="399"/>
    </location>
</feature>
<feature type="transmembrane region" description="Helical" evidence="6">
    <location>
        <begin position="371"/>
        <end position="393"/>
    </location>
</feature>
<dbReference type="PANTHER" id="PTHR30572:SF18">
    <property type="entry name" value="ABC-TYPE MACROLIDE FAMILY EXPORT SYSTEM PERMEASE COMPONENT 2"/>
    <property type="match status" value="1"/>
</dbReference>
<evidence type="ECO:0000313" key="9">
    <source>
        <dbReference type="EMBL" id="RHB34447.1"/>
    </source>
</evidence>
<evidence type="ECO:0000256" key="5">
    <source>
        <dbReference type="ARBA" id="ARBA00023136"/>
    </source>
</evidence>
<feature type="transmembrane region" description="Helical" evidence="6">
    <location>
        <begin position="739"/>
        <end position="760"/>
    </location>
</feature>
<keyword evidence="4 6" id="KW-1133">Transmembrane helix</keyword>
<name>A0A413VLE7_9BACE</name>
<protein>
    <recommendedName>
        <fullName evidence="11">ABC transporter permease</fullName>
    </recommendedName>
</protein>
<feature type="domain" description="MacB-like periplasmic core" evidence="8">
    <location>
        <begin position="467"/>
        <end position="618"/>
    </location>
</feature>
<dbReference type="Pfam" id="PF12704">
    <property type="entry name" value="MacB_PCD"/>
    <property type="match status" value="2"/>
</dbReference>
<keyword evidence="2" id="KW-1003">Cell membrane</keyword>